<dbReference type="Proteomes" id="UP000820669">
    <property type="component" value="Unassembled WGS sequence"/>
</dbReference>
<reference evidence="1 2" key="1">
    <citation type="submission" date="2020-04" db="EMBL/GenBank/DDBJ databases">
        <authorList>
            <person name="Klaysubun C."/>
            <person name="Duangmal K."/>
            <person name="Lipun K."/>
        </authorList>
    </citation>
    <scope>NUCLEOTIDE SEQUENCE [LARGE SCALE GENOMIC DNA]</scope>
    <source>
        <strain evidence="1 2">K10HN5</strain>
    </source>
</reference>
<sequence>MATHVLFFSYTPQTWDRMITKPEDRTAAVRALAEAVGGRLESLYFMFGERDGLVLFDAPGPQEAAAVSVAVSSTGAFSHMETRQLIAPGDLAGVLEKAAAAREAYRPPGS</sequence>
<dbReference type="InterPro" id="IPR014845">
    <property type="entry name" value="GYD/TTHA1554"/>
</dbReference>
<keyword evidence="2" id="KW-1185">Reference proteome</keyword>
<name>A0ABX1SHF6_9PSEU</name>
<gene>
    <name evidence="1" type="ORF">HF526_23275</name>
</gene>
<comment type="caution">
    <text evidence="1">The sequence shown here is derived from an EMBL/GenBank/DDBJ whole genome shotgun (WGS) entry which is preliminary data.</text>
</comment>
<proteinExistence type="predicted"/>
<dbReference type="RefSeq" id="WP_169383686.1">
    <property type="nucleotide sequence ID" value="NZ_JAAXLA010000051.1"/>
</dbReference>
<dbReference type="Pfam" id="PF08734">
    <property type="entry name" value="GYD"/>
    <property type="match status" value="1"/>
</dbReference>
<organism evidence="1 2">
    <name type="scientific">Pseudonocardia acidicola</name>
    <dbReference type="NCBI Taxonomy" id="2724939"/>
    <lineage>
        <taxon>Bacteria</taxon>
        <taxon>Bacillati</taxon>
        <taxon>Actinomycetota</taxon>
        <taxon>Actinomycetes</taxon>
        <taxon>Pseudonocardiales</taxon>
        <taxon>Pseudonocardiaceae</taxon>
        <taxon>Pseudonocardia</taxon>
    </lineage>
</organism>
<accession>A0ABX1SHF6</accession>
<evidence type="ECO:0000313" key="2">
    <source>
        <dbReference type="Proteomes" id="UP000820669"/>
    </source>
</evidence>
<dbReference type="EMBL" id="JAAXLA010000051">
    <property type="protein sequence ID" value="NMI00208.1"/>
    <property type="molecule type" value="Genomic_DNA"/>
</dbReference>
<evidence type="ECO:0000313" key="1">
    <source>
        <dbReference type="EMBL" id="NMI00208.1"/>
    </source>
</evidence>
<protein>
    <submittedName>
        <fullName evidence="1">GYD domain-containing protein</fullName>
    </submittedName>
</protein>